<feature type="compositionally biased region" description="Low complexity" evidence="1">
    <location>
        <begin position="118"/>
        <end position="137"/>
    </location>
</feature>
<protein>
    <submittedName>
        <fullName evidence="2">Uncharacterized protein</fullName>
    </submittedName>
</protein>
<dbReference type="PANTHER" id="PTHR33257">
    <property type="entry name" value="OS05G0165500 PROTEIN"/>
    <property type="match status" value="1"/>
</dbReference>
<dbReference type="Proteomes" id="UP001632038">
    <property type="component" value="Unassembled WGS sequence"/>
</dbReference>
<keyword evidence="3" id="KW-1185">Reference proteome</keyword>
<dbReference type="EMBL" id="JAVIJP010000005">
    <property type="protein sequence ID" value="KAL3653409.1"/>
    <property type="molecule type" value="Genomic_DNA"/>
</dbReference>
<feature type="compositionally biased region" description="Polar residues" evidence="1">
    <location>
        <begin position="140"/>
        <end position="153"/>
    </location>
</feature>
<reference evidence="3" key="1">
    <citation type="journal article" date="2024" name="IScience">
        <title>Strigolactones Initiate the Formation of Haustorium-like Structures in Castilleja.</title>
        <authorList>
            <person name="Buerger M."/>
            <person name="Peterson D."/>
            <person name="Chory J."/>
        </authorList>
    </citation>
    <scope>NUCLEOTIDE SEQUENCE [LARGE SCALE GENOMIC DNA]</scope>
</reference>
<evidence type="ECO:0000313" key="3">
    <source>
        <dbReference type="Proteomes" id="UP001632038"/>
    </source>
</evidence>
<gene>
    <name evidence="2" type="ORF">CASFOL_003090</name>
</gene>
<proteinExistence type="predicted"/>
<name>A0ABD3EJJ4_9LAMI</name>
<feature type="compositionally biased region" description="Polar residues" evidence="1">
    <location>
        <begin position="105"/>
        <end position="117"/>
    </location>
</feature>
<comment type="caution">
    <text evidence="2">The sequence shown here is derived from an EMBL/GenBank/DDBJ whole genome shotgun (WGS) entry which is preliminary data.</text>
</comment>
<organism evidence="2 3">
    <name type="scientific">Castilleja foliolosa</name>
    <dbReference type="NCBI Taxonomy" id="1961234"/>
    <lineage>
        <taxon>Eukaryota</taxon>
        <taxon>Viridiplantae</taxon>
        <taxon>Streptophyta</taxon>
        <taxon>Embryophyta</taxon>
        <taxon>Tracheophyta</taxon>
        <taxon>Spermatophyta</taxon>
        <taxon>Magnoliopsida</taxon>
        <taxon>eudicotyledons</taxon>
        <taxon>Gunneridae</taxon>
        <taxon>Pentapetalae</taxon>
        <taxon>asterids</taxon>
        <taxon>lamiids</taxon>
        <taxon>Lamiales</taxon>
        <taxon>Orobanchaceae</taxon>
        <taxon>Pedicularideae</taxon>
        <taxon>Castillejinae</taxon>
        <taxon>Castilleja</taxon>
    </lineage>
</organism>
<evidence type="ECO:0000313" key="2">
    <source>
        <dbReference type="EMBL" id="KAL3653409.1"/>
    </source>
</evidence>
<accession>A0ABD3EJJ4</accession>
<feature type="region of interest" description="Disordered" evidence="1">
    <location>
        <begin position="54"/>
        <end position="186"/>
    </location>
</feature>
<feature type="compositionally biased region" description="Pro residues" evidence="1">
    <location>
        <begin position="69"/>
        <end position="79"/>
    </location>
</feature>
<evidence type="ECO:0000256" key="1">
    <source>
        <dbReference type="SAM" id="MobiDB-lite"/>
    </source>
</evidence>
<dbReference type="AlphaFoldDB" id="A0ABD3EJJ4"/>
<dbReference type="PANTHER" id="PTHR33257:SF4">
    <property type="entry name" value="EXPRESSED PROTEIN"/>
    <property type="match status" value="1"/>
</dbReference>
<sequence>MAKGSSRMLGQIIDEDNKFFSRFLSKEKYNSSKQGDSSFRVLYYAGSAGSVPFLWESQPGTPKHTFNNNPPPPLTPPPSYQSSPRANPLLHKKNSKNSKIINSIFQKNPSKKTNNANSPLHSSSSSSSFSSSYSLPSTPARKNSNTKTRSSSIVRIERDEDEYEAAERSPTSTLCFRPRSGSPSRRIKGYYYPIKSVKKVVLSIVGHGTGN</sequence>